<protein>
    <submittedName>
        <fullName evidence="2">Uncharacterized protein</fullName>
    </submittedName>
</protein>
<feature type="region of interest" description="Disordered" evidence="1">
    <location>
        <begin position="182"/>
        <end position="284"/>
    </location>
</feature>
<dbReference type="VEuPathDB" id="FungiDB:PSHT_08219"/>
<feature type="compositionally biased region" description="Polar residues" evidence="1">
    <location>
        <begin position="191"/>
        <end position="216"/>
    </location>
</feature>
<dbReference type="SUPFAM" id="SSF57850">
    <property type="entry name" value="RING/U-box"/>
    <property type="match status" value="1"/>
</dbReference>
<feature type="region of interest" description="Disordered" evidence="1">
    <location>
        <begin position="1"/>
        <end position="38"/>
    </location>
</feature>
<gene>
    <name evidence="2" type="ORF">PSTT_10937</name>
</gene>
<name>A0A2S4V297_9BASI</name>
<proteinExistence type="predicted"/>
<dbReference type="VEuPathDB" id="FungiDB:PSTT_10937"/>
<evidence type="ECO:0000256" key="1">
    <source>
        <dbReference type="SAM" id="MobiDB-lite"/>
    </source>
</evidence>
<dbReference type="AlphaFoldDB" id="A0A2S4V297"/>
<feature type="non-terminal residue" evidence="2">
    <location>
        <position position="1"/>
    </location>
</feature>
<feature type="non-terminal residue" evidence="2">
    <location>
        <position position="498"/>
    </location>
</feature>
<dbReference type="InterPro" id="IPR013083">
    <property type="entry name" value="Znf_RING/FYVE/PHD"/>
</dbReference>
<sequence length="498" mass="54515">VGAENGHGASYNNTNTNLTASDGNNNHNNHNNNNVNNSGPPPQGYICYRCCLKAIGSTFVQQMIIQISKVDQELNILLEFLKVFYRKSRVGNPATWKQHESVVVKNLSSADINNQQPSNPDLVCSICSKLMKNAVKMICCSSSFCESCINHNNNKAFLINDKQRKRSDDYILEILNISQSAQLEQDKSNKDQATTNDAKNSSKPGTENQENENTSKNPEDELKSQSTVQAKEPSSSDPTKPVGRPEANQPSQTKDDSKNSPLANKSEPTQSDRKDPAMGTGMGYGGNGMMMGKMMEPMMMNRMGGGAGHNINVVMNSNQIAFGGGIHTGNGMSMEMANRARPEAILGFQLNQVTMMLQNPQLNKPMVMIQQMVANGGPGNQMMNNMTMGNGMLMNPNHLGNPLGIHHQQQQTDFNADQNNSFGPFGMGNFGGSPGHHQLGFPTNRLHSHPVVSGVGMKPMIPPFHNLHLNSNFARPMGNHHLMNNYNNHRPSHLNATC</sequence>
<feature type="compositionally biased region" description="Low complexity" evidence="1">
    <location>
        <begin position="24"/>
        <end position="37"/>
    </location>
</feature>
<organism evidence="2 3">
    <name type="scientific">Puccinia striiformis</name>
    <dbReference type="NCBI Taxonomy" id="27350"/>
    <lineage>
        <taxon>Eukaryota</taxon>
        <taxon>Fungi</taxon>
        <taxon>Dikarya</taxon>
        <taxon>Basidiomycota</taxon>
        <taxon>Pucciniomycotina</taxon>
        <taxon>Pucciniomycetes</taxon>
        <taxon>Pucciniales</taxon>
        <taxon>Pucciniaceae</taxon>
        <taxon>Puccinia</taxon>
    </lineage>
</organism>
<feature type="compositionally biased region" description="Polar residues" evidence="1">
    <location>
        <begin position="10"/>
        <end position="23"/>
    </location>
</feature>
<accession>A0A2S4V297</accession>
<comment type="caution">
    <text evidence="2">The sequence shown here is derived from an EMBL/GenBank/DDBJ whole genome shotgun (WGS) entry which is preliminary data.</text>
</comment>
<evidence type="ECO:0000313" key="3">
    <source>
        <dbReference type="Proteomes" id="UP000239156"/>
    </source>
</evidence>
<feature type="compositionally biased region" description="Polar residues" evidence="1">
    <location>
        <begin position="259"/>
        <end position="269"/>
    </location>
</feature>
<dbReference type="Gene3D" id="3.30.40.10">
    <property type="entry name" value="Zinc/RING finger domain, C3HC4 (zinc finger)"/>
    <property type="match status" value="1"/>
</dbReference>
<dbReference type="EMBL" id="PKSL01000122">
    <property type="protein sequence ID" value="POW03656.1"/>
    <property type="molecule type" value="Genomic_DNA"/>
</dbReference>
<keyword evidence="3" id="KW-1185">Reference proteome</keyword>
<feature type="compositionally biased region" description="Polar residues" evidence="1">
    <location>
        <begin position="224"/>
        <end position="238"/>
    </location>
</feature>
<dbReference type="Proteomes" id="UP000239156">
    <property type="component" value="Unassembled WGS sequence"/>
</dbReference>
<evidence type="ECO:0000313" key="2">
    <source>
        <dbReference type="EMBL" id="POW03656.1"/>
    </source>
</evidence>
<dbReference type="VEuPathDB" id="FungiDB:PSHT_08220"/>
<reference evidence="2" key="1">
    <citation type="submission" date="2017-12" db="EMBL/GenBank/DDBJ databases">
        <title>Gene loss provides genomic basis for host adaptation in cereal stripe rust fungi.</title>
        <authorList>
            <person name="Xia C."/>
        </authorList>
    </citation>
    <scope>NUCLEOTIDE SEQUENCE [LARGE SCALE GENOMIC DNA]</scope>
    <source>
        <strain evidence="2">93-210</strain>
    </source>
</reference>